<dbReference type="EMBL" id="MU274219">
    <property type="protein sequence ID" value="KAI0026750.1"/>
    <property type="molecule type" value="Genomic_DNA"/>
</dbReference>
<name>A0ACB8Q4V5_9AGAM</name>
<proteinExistence type="predicted"/>
<protein>
    <submittedName>
        <fullName evidence="1">Uncharacterized protein</fullName>
    </submittedName>
</protein>
<evidence type="ECO:0000313" key="1">
    <source>
        <dbReference type="EMBL" id="KAI0026750.1"/>
    </source>
</evidence>
<gene>
    <name evidence="1" type="ORF">K488DRAFT_75110</name>
</gene>
<dbReference type="Proteomes" id="UP000814128">
    <property type="component" value="Unassembled WGS sequence"/>
</dbReference>
<sequence length="455" mass="50873">MFAASGMSRRLSTRQIMISQGGIAGDIRVTNEHWDVDFACHLLERSYHAALHLTFLLDNIPWNRFTIDELDALIETAMTNHRARIWSLVVGRAGVRSDISNHLLRAQFPDLHHLTIGPDLARCPSLCVDDLSDVTPSLTTLSLASSMSIRSVMNGGRPIFLNVTRLELIGSSSLFDTTVVSWDFTNVVARLPALKVIVFADYFPESPQPSGLQPIDLPADMESLEFRSNKPAYSIMSINSLLEHNDARRVVGLARADPRTLATVFSGALDNFARWVNKGKEVSEHSTGEHQGSETDNRNYCERRTGHRRITAHYLSVYIRIIPHSRAEHTRLPSARAGLLTSGFLTRYAAGPSAQEFLKVFEQDARRFPALREVYIANWQSGPDDPTIYVNAAETLLTALKRRQSKGMPRLNVLHVPWSHNPPSPTLVAILTASVERFSQEIEVNDDDGTARWTE</sequence>
<reference evidence="1" key="1">
    <citation type="submission" date="2021-02" db="EMBL/GenBank/DDBJ databases">
        <authorList>
            <consortium name="DOE Joint Genome Institute"/>
            <person name="Ahrendt S."/>
            <person name="Looney B.P."/>
            <person name="Miyauchi S."/>
            <person name="Morin E."/>
            <person name="Drula E."/>
            <person name="Courty P.E."/>
            <person name="Chicoki N."/>
            <person name="Fauchery L."/>
            <person name="Kohler A."/>
            <person name="Kuo A."/>
            <person name="Labutti K."/>
            <person name="Pangilinan J."/>
            <person name="Lipzen A."/>
            <person name="Riley R."/>
            <person name="Andreopoulos W."/>
            <person name="He G."/>
            <person name="Johnson J."/>
            <person name="Barry K.W."/>
            <person name="Grigoriev I.V."/>
            <person name="Nagy L."/>
            <person name="Hibbett D."/>
            <person name="Henrissat B."/>
            <person name="Matheny P.B."/>
            <person name="Labbe J."/>
            <person name="Martin F."/>
        </authorList>
    </citation>
    <scope>NUCLEOTIDE SEQUENCE</scope>
    <source>
        <strain evidence="1">EC-137</strain>
    </source>
</reference>
<comment type="caution">
    <text evidence="1">The sequence shown here is derived from an EMBL/GenBank/DDBJ whole genome shotgun (WGS) entry which is preliminary data.</text>
</comment>
<keyword evidence="2" id="KW-1185">Reference proteome</keyword>
<reference evidence="1" key="2">
    <citation type="journal article" date="2022" name="New Phytol.">
        <title>Evolutionary transition to the ectomycorrhizal habit in the genomes of a hyperdiverse lineage of mushroom-forming fungi.</title>
        <authorList>
            <person name="Looney B."/>
            <person name="Miyauchi S."/>
            <person name="Morin E."/>
            <person name="Drula E."/>
            <person name="Courty P.E."/>
            <person name="Kohler A."/>
            <person name="Kuo A."/>
            <person name="LaButti K."/>
            <person name="Pangilinan J."/>
            <person name="Lipzen A."/>
            <person name="Riley R."/>
            <person name="Andreopoulos W."/>
            <person name="He G."/>
            <person name="Johnson J."/>
            <person name="Nolan M."/>
            <person name="Tritt A."/>
            <person name="Barry K.W."/>
            <person name="Grigoriev I.V."/>
            <person name="Nagy L.G."/>
            <person name="Hibbett D."/>
            <person name="Henrissat B."/>
            <person name="Matheny P.B."/>
            <person name="Labbe J."/>
            <person name="Martin F.M."/>
        </authorList>
    </citation>
    <scope>NUCLEOTIDE SEQUENCE</scope>
    <source>
        <strain evidence="1">EC-137</strain>
    </source>
</reference>
<evidence type="ECO:0000313" key="2">
    <source>
        <dbReference type="Proteomes" id="UP000814128"/>
    </source>
</evidence>
<organism evidence="1 2">
    <name type="scientific">Vararia minispora EC-137</name>
    <dbReference type="NCBI Taxonomy" id="1314806"/>
    <lineage>
        <taxon>Eukaryota</taxon>
        <taxon>Fungi</taxon>
        <taxon>Dikarya</taxon>
        <taxon>Basidiomycota</taxon>
        <taxon>Agaricomycotina</taxon>
        <taxon>Agaricomycetes</taxon>
        <taxon>Russulales</taxon>
        <taxon>Lachnocladiaceae</taxon>
        <taxon>Vararia</taxon>
    </lineage>
</organism>
<accession>A0ACB8Q4V5</accession>